<dbReference type="InterPro" id="IPR050523">
    <property type="entry name" value="AKR_Detox_Biosynth"/>
</dbReference>
<dbReference type="InterPro" id="IPR036812">
    <property type="entry name" value="NAD(P)_OxRdtase_dom_sf"/>
</dbReference>
<feature type="domain" description="NADP-dependent oxidoreductase" evidence="1">
    <location>
        <begin position="20"/>
        <end position="315"/>
    </location>
</feature>
<dbReference type="InterPro" id="IPR023210">
    <property type="entry name" value="NADP_OxRdtase_dom"/>
</dbReference>
<evidence type="ECO:0000259" key="1">
    <source>
        <dbReference type="Pfam" id="PF00248"/>
    </source>
</evidence>
<dbReference type="PANTHER" id="PTHR43364">
    <property type="entry name" value="NADH-SPECIFIC METHYLGLYOXAL REDUCTASE-RELATED"/>
    <property type="match status" value="1"/>
</dbReference>
<dbReference type="EMBL" id="BMLK01000002">
    <property type="protein sequence ID" value="GGN42358.1"/>
    <property type="molecule type" value="Genomic_DNA"/>
</dbReference>
<gene>
    <name evidence="2" type="ORF">GCM10011349_05310</name>
</gene>
<sequence>MGENAMRMRKLGSTGIEIAPLVLGGNVFGWTADRDASFAILDAFLDAGFNAIDTADVYNRYAPGLVGGESETVIGQWMKDRGVRDRVVLITKGGLPMGEGMEGLGRDYLSRACEASLGRLQTDHIDVYLSHAPDPHTPIAETMEAFQGLIDTGKIGHAGCSNYPADLLAEALSAGGHGKARYEVIQPLYNLAARGDYEGIVEDLAVEHGLGVITYYALAGGFLTGKYRKSEDAEGKARARVVSQYLTPEGLDLLARVDTVAARHDARPAQVALAWAMARPSVSAPIASATSTAQLEEILQATRIQLSSEDMALLEGERAAG</sequence>
<reference evidence="3" key="1">
    <citation type="journal article" date="2019" name="Int. J. Syst. Evol. Microbiol.">
        <title>The Global Catalogue of Microorganisms (GCM) 10K type strain sequencing project: providing services to taxonomists for standard genome sequencing and annotation.</title>
        <authorList>
            <consortium name="The Broad Institute Genomics Platform"/>
            <consortium name="The Broad Institute Genome Sequencing Center for Infectious Disease"/>
            <person name="Wu L."/>
            <person name="Ma J."/>
        </authorList>
    </citation>
    <scope>NUCLEOTIDE SEQUENCE [LARGE SCALE GENOMIC DNA]</scope>
    <source>
        <strain evidence="3">CGMCC 1.6784</strain>
    </source>
</reference>
<dbReference type="CDD" id="cd19081">
    <property type="entry name" value="AKR_AKR9C1"/>
    <property type="match status" value="1"/>
</dbReference>
<name>A0ABQ2J9X9_9SPHN</name>
<accession>A0ABQ2J9X9</accession>
<organism evidence="2 3">
    <name type="scientific">Novosphingobium indicum</name>
    <dbReference type="NCBI Taxonomy" id="462949"/>
    <lineage>
        <taxon>Bacteria</taxon>
        <taxon>Pseudomonadati</taxon>
        <taxon>Pseudomonadota</taxon>
        <taxon>Alphaproteobacteria</taxon>
        <taxon>Sphingomonadales</taxon>
        <taxon>Sphingomonadaceae</taxon>
        <taxon>Novosphingobium</taxon>
    </lineage>
</organism>
<evidence type="ECO:0000313" key="3">
    <source>
        <dbReference type="Proteomes" id="UP000605099"/>
    </source>
</evidence>
<evidence type="ECO:0000313" key="2">
    <source>
        <dbReference type="EMBL" id="GGN42358.1"/>
    </source>
</evidence>
<dbReference type="PANTHER" id="PTHR43364:SF6">
    <property type="entry name" value="OXIDOREDUCTASE-RELATED"/>
    <property type="match status" value="1"/>
</dbReference>
<dbReference type="SUPFAM" id="SSF51430">
    <property type="entry name" value="NAD(P)-linked oxidoreductase"/>
    <property type="match status" value="1"/>
</dbReference>
<dbReference type="Proteomes" id="UP000605099">
    <property type="component" value="Unassembled WGS sequence"/>
</dbReference>
<protein>
    <submittedName>
        <fullName evidence="2">NADP-dependent aryl-alcohol dehydrogenase</fullName>
    </submittedName>
</protein>
<comment type="caution">
    <text evidence="2">The sequence shown here is derived from an EMBL/GenBank/DDBJ whole genome shotgun (WGS) entry which is preliminary data.</text>
</comment>
<dbReference type="Pfam" id="PF00248">
    <property type="entry name" value="Aldo_ket_red"/>
    <property type="match status" value="1"/>
</dbReference>
<proteinExistence type="predicted"/>
<keyword evidence="3" id="KW-1185">Reference proteome</keyword>
<dbReference type="Gene3D" id="3.20.20.100">
    <property type="entry name" value="NADP-dependent oxidoreductase domain"/>
    <property type="match status" value="1"/>
</dbReference>